<sequence length="86" mass="9543">MATSRTSSESSDGSSADTSTDPAAHDSGPHVYHDTKHQHKFSGLADQKHAAEQREEEKREESPREDRSFTYRKPGAGNLLKEFLGK</sequence>
<reference evidence="2 3" key="1">
    <citation type="submission" date="2017-10" db="EMBL/GenBank/DDBJ databases">
        <title>Comparative genomics in systemic dimorphic fungi from Ajellomycetaceae.</title>
        <authorList>
            <person name="Munoz J.F."/>
            <person name="Mcewen J.G."/>
            <person name="Clay O.K."/>
            <person name="Cuomo C.A."/>
        </authorList>
    </citation>
    <scope>NUCLEOTIDE SEQUENCE [LARGE SCALE GENOMIC DNA]</scope>
    <source>
        <strain evidence="2 3">UAMH130</strain>
    </source>
</reference>
<evidence type="ECO:0000313" key="2">
    <source>
        <dbReference type="EMBL" id="PGH00822.1"/>
    </source>
</evidence>
<gene>
    <name evidence="2" type="ORF">GX51_05599</name>
</gene>
<comment type="caution">
    <text evidence="2">The sequence shown here is derived from an EMBL/GenBank/DDBJ whole genome shotgun (WGS) entry which is preliminary data.</text>
</comment>
<protein>
    <submittedName>
        <fullName evidence="2">Uncharacterized protein</fullName>
    </submittedName>
</protein>
<dbReference type="AlphaFoldDB" id="A0A2B7WWF0"/>
<feature type="compositionally biased region" description="Basic and acidic residues" evidence="1">
    <location>
        <begin position="46"/>
        <end position="69"/>
    </location>
</feature>
<dbReference type="EMBL" id="PDNC01000080">
    <property type="protein sequence ID" value="PGH00822.1"/>
    <property type="molecule type" value="Genomic_DNA"/>
</dbReference>
<feature type="compositionally biased region" description="Low complexity" evidence="1">
    <location>
        <begin position="1"/>
        <end position="22"/>
    </location>
</feature>
<accession>A0A2B7WWF0</accession>
<keyword evidence="3" id="KW-1185">Reference proteome</keyword>
<feature type="compositionally biased region" description="Basic and acidic residues" evidence="1">
    <location>
        <begin position="23"/>
        <end position="35"/>
    </location>
</feature>
<proteinExistence type="predicted"/>
<evidence type="ECO:0000313" key="3">
    <source>
        <dbReference type="Proteomes" id="UP000224080"/>
    </source>
</evidence>
<name>A0A2B7WWF0_9EURO</name>
<organism evidence="2 3">
    <name type="scientific">Blastomyces parvus</name>
    <dbReference type="NCBI Taxonomy" id="2060905"/>
    <lineage>
        <taxon>Eukaryota</taxon>
        <taxon>Fungi</taxon>
        <taxon>Dikarya</taxon>
        <taxon>Ascomycota</taxon>
        <taxon>Pezizomycotina</taxon>
        <taxon>Eurotiomycetes</taxon>
        <taxon>Eurotiomycetidae</taxon>
        <taxon>Onygenales</taxon>
        <taxon>Ajellomycetaceae</taxon>
        <taxon>Blastomyces</taxon>
    </lineage>
</organism>
<dbReference type="Proteomes" id="UP000224080">
    <property type="component" value="Unassembled WGS sequence"/>
</dbReference>
<evidence type="ECO:0000256" key="1">
    <source>
        <dbReference type="SAM" id="MobiDB-lite"/>
    </source>
</evidence>
<feature type="region of interest" description="Disordered" evidence="1">
    <location>
        <begin position="1"/>
        <end position="86"/>
    </location>
</feature>